<evidence type="ECO:0000256" key="10">
    <source>
        <dbReference type="PIRSR" id="PIRSR000350-4"/>
    </source>
</evidence>
<evidence type="ECO:0000256" key="9">
    <source>
        <dbReference type="PIRSR" id="PIRSR000350-3"/>
    </source>
</evidence>
<organism evidence="14 15">
    <name type="scientific">Garicola koreensis</name>
    <dbReference type="NCBI Taxonomy" id="1262554"/>
    <lineage>
        <taxon>Bacteria</taxon>
        <taxon>Bacillati</taxon>
        <taxon>Actinomycetota</taxon>
        <taxon>Actinomycetes</taxon>
        <taxon>Micrococcales</taxon>
        <taxon>Micrococcaceae</taxon>
        <taxon>Garicola</taxon>
    </lineage>
</organism>
<dbReference type="SUPFAM" id="SSF51905">
    <property type="entry name" value="FAD/NAD(P)-binding domain"/>
    <property type="match status" value="1"/>
</dbReference>
<evidence type="ECO:0000259" key="13">
    <source>
        <dbReference type="Pfam" id="PF07992"/>
    </source>
</evidence>
<feature type="binding site" evidence="9">
    <location>
        <position position="53"/>
    </location>
    <ligand>
        <name>FAD</name>
        <dbReference type="ChEBI" id="CHEBI:57692"/>
    </ligand>
</feature>
<dbReference type="InterPro" id="IPR004099">
    <property type="entry name" value="Pyr_nucl-diS_OxRdtase_dimer"/>
</dbReference>
<gene>
    <name evidence="14" type="ORF">FHX47_000860</name>
</gene>
<keyword evidence="2 11" id="KW-0285">Flavoprotein</keyword>
<dbReference type="EC" id="1.8.1.15" evidence="14"/>
<dbReference type="AlphaFoldDB" id="A0A7W5XNY2"/>
<keyword evidence="5 9" id="KW-0520">NAD</keyword>
<comment type="cofactor">
    <cofactor evidence="9">
        <name>FAD</name>
        <dbReference type="ChEBI" id="CHEBI:57692"/>
    </cofactor>
    <text evidence="9">Binds 1 FAD per subunit.</text>
</comment>
<dbReference type="Gene3D" id="3.30.390.30">
    <property type="match status" value="1"/>
</dbReference>
<dbReference type="Pfam" id="PF07992">
    <property type="entry name" value="Pyr_redox_2"/>
    <property type="match status" value="1"/>
</dbReference>
<accession>A0A7W5XNY2</accession>
<dbReference type="SUPFAM" id="SSF55424">
    <property type="entry name" value="FAD/NAD-linked reductases, dimerisation (C-terminal) domain"/>
    <property type="match status" value="1"/>
</dbReference>
<dbReference type="PRINTS" id="PR00368">
    <property type="entry name" value="FADPNR"/>
</dbReference>
<keyword evidence="9" id="KW-0547">Nucleotide-binding</keyword>
<dbReference type="InterPro" id="IPR023753">
    <property type="entry name" value="FAD/NAD-binding_dom"/>
</dbReference>
<feature type="binding site" evidence="9">
    <location>
        <position position="276"/>
    </location>
    <ligand>
        <name>NAD(+)</name>
        <dbReference type="ChEBI" id="CHEBI:57540"/>
    </ligand>
</feature>
<dbReference type="PANTHER" id="PTHR22912">
    <property type="entry name" value="DISULFIDE OXIDOREDUCTASE"/>
    <property type="match status" value="1"/>
</dbReference>
<comment type="caution">
    <text evidence="14">The sequence shown here is derived from an EMBL/GenBank/DDBJ whole genome shotgun (WGS) entry which is preliminary data.</text>
</comment>
<protein>
    <submittedName>
        <fullName evidence="14">Mycothione reductase</fullName>
        <ecNumber evidence="14">1.8.1.15</ecNumber>
    </submittedName>
</protein>
<evidence type="ECO:0000256" key="1">
    <source>
        <dbReference type="ARBA" id="ARBA00007532"/>
    </source>
</evidence>
<dbReference type="PANTHER" id="PTHR22912:SF217">
    <property type="entry name" value="DIHYDROLIPOYL DEHYDROGENASE"/>
    <property type="match status" value="1"/>
</dbReference>
<dbReference type="GO" id="GO:0050660">
    <property type="term" value="F:flavin adenine dinucleotide binding"/>
    <property type="evidence" value="ECO:0007669"/>
    <property type="project" value="TreeGrafter"/>
</dbReference>
<keyword evidence="6" id="KW-1015">Disulfide bond</keyword>
<feature type="binding site" evidence="9">
    <location>
        <begin position="179"/>
        <end position="186"/>
    </location>
    <ligand>
        <name>NAD(+)</name>
        <dbReference type="ChEBI" id="CHEBI:57540"/>
    </ligand>
</feature>
<evidence type="ECO:0000313" key="14">
    <source>
        <dbReference type="EMBL" id="MBB3667267.1"/>
    </source>
</evidence>
<dbReference type="GO" id="GO:0004148">
    <property type="term" value="F:dihydrolipoyl dehydrogenase (NADH) activity"/>
    <property type="evidence" value="ECO:0007669"/>
    <property type="project" value="TreeGrafter"/>
</dbReference>
<dbReference type="Pfam" id="PF02852">
    <property type="entry name" value="Pyr_redox_dim"/>
    <property type="match status" value="1"/>
</dbReference>
<evidence type="ECO:0000256" key="8">
    <source>
        <dbReference type="PIRSR" id="PIRSR000350-2"/>
    </source>
</evidence>
<evidence type="ECO:0000256" key="5">
    <source>
        <dbReference type="ARBA" id="ARBA00023027"/>
    </source>
</evidence>
<feature type="domain" description="Pyridine nucleotide-disulphide oxidoreductase dimerisation" evidence="12">
    <location>
        <begin position="358"/>
        <end position="469"/>
    </location>
</feature>
<feature type="active site" description="Proton acceptor" evidence="8">
    <location>
        <position position="459"/>
    </location>
</feature>
<evidence type="ECO:0000256" key="7">
    <source>
        <dbReference type="ARBA" id="ARBA00023284"/>
    </source>
</evidence>
<evidence type="ECO:0000256" key="11">
    <source>
        <dbReference type="RuleBase" id="RU003691"/>
    </source>
</evidence>
<dbReference type="InterPro" id="IPR050151">
    <property type="entry name" value="Class-I_Pyr_Nuc-Dis_Oxidored"/>
</dbReference>
<dbReference type="RefSeq" id="WP_183357609.1">
    <property type="nucleotide sequence ID" value="NZ_BAABKR010000001.1"/>
</dbReference>
<dbReference type="PROSITE" id="PS00076">
    <property type="entry name" value="PYRIDINE_REDOX_1"/>
    <property type="match status" value="1"/>
</dbReference>
<keyword evidence="15" id="KW-1185">Reference proteome</keyword>
<dbReference type="GO" id="GO:0050627">
    <property type="term" value="F:mycothione reductase [NAD(P)H] activity"/>
    <property type="evidence" value="ECO:0007669"/>
    <property type="project" value="UniProtKB-EC"/>
</dbReference>
<dbReference type="EMBL" id="JACIBT010000001">
    <property type="protein sequence ID" value="MBB3667267.1"/>
    <property type="molecule type" value="Genomic_DNA"/>
</dbReference>
<dbReference type="InterPro" id="IPR036188">
    <property type="entry name" value="FAD/NAD-bd_sf"/>
</dbReference>
<evidence type="ECO:0000256" key="3">
    <source>
        <dbReference type="ARBA" id="ARBA00022827"/>
    </source>
</evidence>
<evidence type="ECO:0000256" key="4">
    <source>
        <dbReference type="ARBA" id="ARBA00023002"/>
    </source>
</evidence>
<comment type="similarity">
    <text evidence="1 11">Belongs to the class-I pyridine nucleotide-disulfide oxidoreductase family.</text>
</comment>
<keyword evidence="3 9" id="KW-0274">FAD</keyword>
<dbReference type="InterPro" id="IPR012999">
    <property type="entry name" value="Pyr_OxRdtase_I_AS"/>
</dbReference>
<feature type="disulfide bond" description="Redox-active" evidence="10">
    <location>
        <begin position="44"/>
        <end position="49"/>
    </location>
</feature>
<keyword evidence="4 11" id="KW-0560">Oxidoreductase</keyword>
<feature type="domain" description="FAD/NAD(P)-binding" evidence="13">
    <location>
        <begin position="4"/>
        <end position="337"/>
    </location>
</feature>
<sequence>MTHYDLAIIGSGSGNSLITPYWDDKQVALADRGIPATGAFGGTCLNVGCIPTKMFVRPAALARTPEEAARLGVEQHTVGADWPAIRDRIFSRIDGISTGGRQYREGLSNVELISEEITLTGTKSFRTASGNEVQAEQMVIAAGSRPVLSQVPGMDLPQIHTSETVMRVEQMPQRILIVGGGYIACEFAAIFSGLGSEVIQINRSIGLMNQLDEEIAAAYSQQAQQNWTVQYQRTLAAVEERSPDRDGGPAGVTAHLVTSDGREEQHDVDLVLVAIGRTPNSDLVGAAEAGLDVLEDGRIAVDEHQRVLSAGEPVEGLYALGDISSEAMLKHVANHEARVVAHNLEHPDRLRSPRTHAVPSAVFSHPELAQVGLTEAQAAEAVGAQNVTTKTQRYGDTAYGWAMEDEYGLMKVIADRRDGMILGGHAMGHQASNLIQPIVHAMSFGQDAYTAARGQYWIHPALMEVTENAMLGLEVPVPDDAPL</sequence>
<dbReference type="NCBIfam" id="NF005884">
    <property type="entry name" value="PRK07846.1"/>
    <property type="match status" value="1"/>
</dbReference>
<name>A0A7W5XNY2_9MICC</name>
<feature type="binding site" evidence="9">
    <location>
        <begin position="328"/>
        <end position="331"/>
    </location>
    <ligand>
        <name>FAD</name>
        <dbReference type="ChEBI" id="CHEBI:57692"/>
    </ligand>
</feature>
<evidence type="ECO:0000313" key="15">
    <source>
        <dbReference type="Proteomes" id="UP000547528"/>
    </source>
</evidence>
<keyword evidence="7 11" id="KW-0676">Redox-active center</keyword>
<reference evidence="14 15" key="1">
    <citation type="submission" date="2020-08" db="EMBL/GenBank/DDBJ databases">
        <title>Sequencing the genomes of 1000 actinobacteria strains.</title>
        <authorList>
            <person name="Klenk H.-P."/>
        </authorList>
    </citation>
    <scope>NUCLEOTIDE SEQUENCE [LARGE SCALE GENOMIC DNA]</scope>
    <source>
        <strain evidence="14 15">DSM 28238</strain>
    </source>
</reference>
<proteinExistence type="inferred from homology"/>
<dbReference type="GO" id="GO:0006103">
    <property type="term" value="P:2-oxoglutarate metabolic process"/>
    <property type="evidence" value="ECO:0007669"/>
    <property type="project" value="TreeGrafter"/>
</dbReference>
<dbReference type="InterPro" id="IPR001100">
    <property type="entry name" value="Pyr_nuc-diS_OxRdtase"/>
</dbReference>
<evidence type="ECO:0000256" key="2">
    <source>
        <dbReference type="ARBA" id="ARBA00022630"/>
    </source>
</evidence>
<evidence type="ECO:0000256" key="6">
    <source>
        <dbReference type="ARBA" id="ARBA00023157"/>
    </source>
</evidence>
<dbReference type="InterPro" id="IPR016156">
    <property type="entry name" value="FAD/NAD-linked_Rdtase_dimer_sf"/>
</dbReference>
<dbReference type="Gene3D" id="3.50.50.60">
    <property type="entry name" value="FAD/NAD(P)-binding domain"/>
    <property type="match status" value="2"/>
</dbReference>
<dbReference type="Proteomes" id="UP000547528">
    <property type="component" value="Unassembled WGS sequence"/>
</dbReference>
<dbReference type="PIRSF" id="PIRSF000350">
    <property type="entry name" value="Mercury_reductase_MerA"/>
    <property type="match status" value="1"/>
</dbReference>
<feature type="binding site" evidence="9">
    <location>
        <position position="322"/>
    </location>
    <ligand>
        <name>FAD</name>
        <dbReference type="ChEBI" id="CHEBI:57692"/>
    </ligand>
</feature>
<dbReference type="PRINTS" id="PR00411">
    <property type="entry name" value="PNDRDTASEI"/>
</dbReference>
<evidence type="ECO:0000259" key="12">
    <source>
        <dbReference type="Pfam" id="PF02852"/>
    </source>
</evidence>